<comment type="caution">
    <text evidence="3">The sequence shown here is derived from an EMBL/GenBank/DDBJ whole genome shotgun (WGS) entry which is preliminary data.</text>
</comment>
<protein>
    <recommendedName>
        <fullName evidence="5">Fibronectin type-III domain-containing protein</fullName>
    </recommendedName>
</protein>
<feature type="signal peptide" evidence="2">
    <location>
        <begin position="1"/>
        <end position="17"/>
    </location>
</feature>
<feature type="chain" id="PRO_5038524554" description="Fibronectin type-III domain-containing protein" evidence="2">
    <location>
        <begin position="18"/>
        <end position="192"/>
    </location>
</feature>
<keyword evidence="2" id="KW-0732">Signal</keyword>
<evidence type="ECO:0008006" key="5">
    <source>
        <dbReference type="Google" id="ProtNLM"/>
    </source>
</evidence>
<organism evidence="3 4">
    <name type="scientific">Krasilnikovia cinnamomea</name>
    <dbReference type="NCBI Taxonomy" id="349313"/>
    <lineage>
        <taxon>Bacteria</taxon>
        <taxon>Bacillati</taxon>
        <taxon>Actinomycetota</taxon>
        <taxon>Actinomycetes</taxon>
        <taxon>Micromonosporales</taxon>
        <taxon>Micromonosporaceae</taxon>
        <taxon>Krasilnikovia</taxon>
    </lineage>
</organism>
<dbReference type="Proteomes" id="UP000292564">
    <property type="component" value="Unassembled WGS sequence"/>
</dbReference>
<proteinExistence type="predicted"/>
<evidence type="ECO:0000313" key="3">
    <source>
        <dbReference type="EMBL" id="RZU49087.1"/>
    </source>
</evidence>
<accession>A0A4Q7ZEG8</accession>
<gene>
    <name evidence="3" type="ORF">EV385_0822</name>
</gene>
<evidence type="ECO:0000256" key="1">
    <source>
        <dbReference type="SAM" id="MobiDB-lite"/>
    </source>
</evidence>
<dbReference type="RefSeq" id="WP_165449382.1">
    <property type="nucleotide sequence ID" value="NZ_SHKY01000001.1"/>
</dbReference>
<evidence type="ECO:0000256" key="2">
    <source>
        <dbReference type="SAM" id="SignalP"/>
    </source>
</evidence>
<sequence>MLPLAVALLAGCGSASSLLTPSAGVPSTSPPSGGPPWIVVAQGKPTPSPTPSYRAPAPSPVATGFLPLPSATPVPTNGQTCEPRTYDFSRIDALDVTTGTTDAVATWYNIGGYNLVEFRLTAISQDLRVGRQRDYGFVTIQPASPCGKMTGRITGLTPKTGYVFSIDAVVQRRSGDGTHAATVYRSPPIRTK</sequence>
<name>A0A4Q7ZEG8_9ACTN</name>
<keyword evidence="4" id="KW-1185">Reference proteome</keyword>
<evidence type="ECO:0000313" key="4">
    <source>
        <dbReference type="Proteomes" id="UP000292564"/>
    </source>
</evidence>
<dbReference type="EMBL" id="SHKY01000001">
    <property type="protein sequence ID" value="RZU49087.1"/>
    <property type="molecule type" value="Genomic_DNA"/>
</dbReference>
<reference evidence="3 4" key="1">
    <citation type="submission" date="2019-02" db="EMBL/GenBank/DDBJ databases">
        <title>Sequencing the genomes of 1000 actinobacteria strains.</title>
        <authorList>
            <person name="Klenk H.-P."/>
        </authorList>
    </citation>
    <scope>NUCLEOTIDE SEQUENCE [LARGE SCALE GENOMIC DNA]</scope>
    <source>
        <strain evidence="3 4">DSM 45162</strain>
    </source>
</reference>
<feature type="region of interest" description="Disordered" evidence="1">
    <location>
        <begin position="20"/>
        <end position="56"/>
    </location>
</feature>
<dbReference type="AlphaFoldDB" id="A0A4Q7ZEG8"/>